<dbReference type="Pfam" id="PF13671">
    <property type="entry name" value="AAA_33"/>
    <property type="match status" value="1"/>
</dbReference>
<dbReference type="InterPro" id="IPR006551">
    <property type="entry name" value="Polynucleotide_phosphatase"/>
</dbReference>
<dbReference type="Proteomes" id="UP001642520">
    <property type="component" value="Unassembled WGS sequence"/>
</dbReference>
<dbReference type="CDD" id="cd01625">
    <property type="entry name" value="HAD_PNP"/>
    <property type="match status" value="1"/>
</dbReference>
<dbReference type="Gene3D" id="3.40.50.1000">
    <property type="entry name" value="HAD superfamily/HAD-like"/>
    <property type="match status" value="1"/>
</dbReference>
<dbReference type="SUPFAM" id="SSF56784">
    <property type="entry name" value="HAD-like"/>
    <property type="match status" value="1"/>
</dbReference>
<protein>
    <recommendedName>
        <fullName evidence="4">Bifunctional polynucleotide phosphatase/kinase</fullName>
    </recommendedName>
</protein>
<dbReference type="InterPro" id="IPR023214">
    <property type="entry name" value="HAD_sf"/>
</dbReference>
<name>A0ABP1NJ42_XYLVO</name>
<dbReference type="InterPro" id="IPR036412">
    <property type="entry name" value="HAD-like_sf"/>
</dbReference>
<dbReference type="SUPFAM" id="SSF52540">
    <property type="entry name" value="P-loop containing nucleoside triphosphate hydrolases"/>
    <property type="match status" value="1"/>
</dbReference>
<dbReference type="NCBIfam" id="TIGR01664">
    <property type="entry name" value="DNA-3'-Pase"/>
    <property type="match status" value="1"/>
</dbReference>
<evidence type="ECO:0000313" key="3">
    <source>
        <dbReference type="Proteomes" id="UP001642520"/>
    </source>
</evidence>
<evidence type="ECO:0000313" key="2">
    <source>
        <dbReference type="EMBL" id="CAL7941008.1"/>
    </source>
</evidence>
<accession>A0ABP1NJ42</accession>
<feature type="region of interest" description="Disordered" evidence="1">
    <location>
        <begin position="60"/>
        <end position="95"/>
    </location>
</feature>
<keyword evidence="3" id="KW-1185">Reference proteome</keyword>
<feature type="compositionally biased region" description="Basic and acidic residues" evidence="1">
    <location>
        <begin position="62"/>
        <end position="91"/>
    </location>
</feature>
<organism evidence="2 3">
    <name type="scientific">Xylocopa violacea</name>
    <name type="common">Violet carpenter bee</name>
    <name type="synonym">Apis violacea</name>
    <dbReference type="NCBI Taxonomy" id="135666"/>
    <lineage>
        <taxon>Eukaryota</taxon>
        <taxon>Metazoa</taxon>
        <taxon>Ecdysozoa</taxon>
        <taxon>Arthropoda</taxon>
        <taxon>Hexapoda</taxon>
        <taxon>Insecta</taxon>
        <taxon>Pterygota</taxon>
        <taxon>Neoptera</taxon>
        <taxon>Endopterygota</taxon>
        <taxon>Hymenoptera</taxon>
        <taxon>Apocrita</taxon>
        <taxon>Aculeata</taxon>
        <taxon>Apoidea</taxon>
        <taxon>Anthophila</taxon>
        <taxon>Apidae</taxon>
        <taxon>Xylocopa</taxon>
        <taxon>Xylocopa</taxon>
    </lineage>
</organism>
<dbReference type="Pfam" id="PF08645">
    <property type="entry name" value="PNK3P"/>
    <property type="match status" value="1"/>
</dbReference>
<dbReference type="NCBIfam" id="TIGR01662">
    <property type="entry name" value="HAD-SF-IIIA"/>
    <property type="match status" value="1"/>
</dbReference>
<evidence type="ECO:0008006" key="4">
    <source>
        <dbReference type="Google" id="ProtNLM"/>
    </source>
</evidence>
<dbReference type="InterPro" id="IPR027417">
    <property type="entry name" value="P-loop_NTPase"/>
</dbReference>
<dbReference type="PANTHER" id="PTHR12083:SF9">
    <property type="entry name" value="BIFUNCTIONAL POLYNUCLEOTIDE PHOSPHATASE_KINASE"/>
    <property type="match status" value="1"/>
</dbReference>
<sequence length="500" mass="56886">MAIRQLGMLDFKQNITICSKYCMDSILIKLNLILHHQKLHGNIEKTPEKGQATDVSNCMSENETKSDELQGKDNLRDKCTDHSEETQEATRKVTNSTKNSGGILKFITKTNMAGSKDNSKDSNTEQYKWESYEKGLLLMYTMQDVKGRSKIAAFDLDGTLIKTKSGLVFPKHYDDWELIYHNVSAKLKELYNNDYKIVVFTNQASIGSGKLNANLFKNKLKNITGKINIPIQIFIATGHNIYRKPATGMWKKLEENNDSVPIDKTNSFYVGDAAGRPKNWAPGKKKDHSSADRLYALNLNLKFYTPEEFFLGHSQVPYNLPTFNPKNLSNTKTSTEDNIISKNQEVVLMVGCPGSGKSHFVKQYLKSYVHVNRDTLGSWQKCVDLVERSLTDKNSVAVDNTNPDCASRKRYIEVARKCGVPIRCFVMSTSIDHAKHNNKFRELTDPSHMKVSEIIINSYVKNYQEPNLEEGFTEIVHVPFVPKFSTEKDQQLYELYLLEG</sequence>
<dbReference type="EMBL" id="CAXAJV020001292">
    <property type="protein sequence ID" value="CAL7941008.1"/>
    <property type="molecule type" value="Genomic_DNA"/>
</dbReference>
<reference evidence="2 3" key="1">
    <citation type="submission" date="2024-08" db="EMBL/GenBank/DDBJ databases">
        <authorList>
            <person name="Will J Nash"/>
            <person name="Angela Man"/>
            <person name="Seanna McTaggart"/>
            <person name="Kendall Baker"/>
            <person name="Tom Barker"/>
            <person name="Leah Catchpole"/>
            <person name="Alex Durrant"/>
            <person name="Karim Gharbi"/>
            <person name="Naomi Irish"/>
            <person name="Gemy Kaithakottil"/>
            <person name="Debby Ku"/>
            <person name="Aaliyah Providence"/>
            <person name="Felix Shaw"/>
            <person name="David Swarbreck"/>
            <person name="Chris Watkins"/>
            <person name="Ann M. McCartney"/>
            <person name="Giulio Formenti"/>
            <person name="Alice Mouton"/>
            <person name="Noel Vella"/>
            <person name="Bjorn M von Reumont"/>
            <person name="Adriana Vella"/>
            <person name="Wilfried Haerty"/>
        </authorList>
    </citation>
    <scope>NUCLEOTIDE SEQUENCE [LARGE SCALE GENOMIC DNA]</scope>
</reference>
<dbReference type="InterPro" id="IPR013954">
    <property type="entry name" value="PNK3P"/>
</dbReference>
<evidence type="ECO:0000256" key="1">
    <source>
        <dbReference type="SAM" id="MobiDB-lite"/>
    </source>
</evidence>
<dbReference type="InterPro" id="IPR006549">
    <property type="entry name" value="HAD-SF_hydro_IIIA"/>
</dbReference>
<proteinExistence type="predicted"/>
<dbReference type="PANTHER" id="PTHR12083">
    <property type="entry name" value="BIFUNCTIONAL POLYNUCLEOTIDE PHOSPHATASE/KINASE"/>
    <property type="match status" value="1"/>
</dbReference>
<gene>
    <name evidence="2" type="ORF">XYLVIOL_LOCUS4759</name>
</gene>
<comment type="caution">
    <text evidence="2">The sequence shown here is derived from an EMBL/GenBank/DDBJ whole genome shotgun (WGS) entry which is preliminary data.</text>
</comment>
<dbReference type="Gene3D" id="3.40.50.300">
    <property type="entry name" value="P-loop containing nucleotide triphosphate hydrolases"/>
    <property type="match status" value="1"/>
</dbReference>